<dbReference type="HAMAP" id="MF_00028">
    <property type="entry name" value="CobQ"/>
    <property type="match status" value="1"/>
</dbReference>
<keyword evidence="2 4" id="KW-0169">Cobalamin biosynthesis</keyword>
<keyword evidence="8" id="KW-1185">Reference proteome</keyword>
<gene>
    <name evidence="4" type="primary">cobQ</name>
    <name evidence="7" type="ORF">SAMN05192532_101341</name>
</gene>
<dbReference type="InterPro" id="IPR002586">
    <property type="entry name" value="CobQ/CobB/MinD/ParA_Nub-bd_dom"/>
</dbReference>
<organism evidence="7 8">
    <name type="scientific">Alteribacillus iranensis</name>
    <dbReference type="NCBI Taxonomy" id="930128"/>
    <lineage>
        <taxon>Bacteria</taxon>
        <taxon>Bacillati</taxon>
        <taxon>Bacillota</taxon>
        <taxon>Bacilli</taxon>
        <taxon>Bacillales</taxon>
        <taxon>Bacillaceae</taxon>
        <taxon>Alteribacillus</taxon>
    </lineage>
</organism>
<dbReference type="GO" id="GO:0009236">
    <property type="term" value="P:cobalamin biosynthetic process"/>
    <property type="evidence" value="ECO:0007669"/>
    <property type="project" value="UniProtKB-UniRule"/>
</dbReference>
<comment type="function">
    <text evidence="4">Catalyzes amidations at positions B, D, E, and G on adenosylcobyrinic A,C-diamide. NH(2) groups are provided by glutamine, and one molecule of ATP is hydrogenolyzed for each amidation.</text>
</comment>
<evidence type="ECO:0000256" key="2">
    <source>
        <dbReference type="ARBA" id="ARBA00022573"/>
    </source>
</evidence>
<dbReference type="InterPro" id="IPR027417">
    <property type="entry name" value="P-loop_NTPase"/>
</dbReference>
<dbReference type="InterPro" id="IPR047045">
    <property type="entry name" value="CobQ_N"/>
</dbReference>
<dbReference type="PROSITE" id="PS51274">
    <property type="entry name" value="GATASE_COBBQ"/>
    <property type="match status" value="1"/>
</dbReference>
<dbReference type="Gene3D" id="3.40.50.300">
    <property type="entry name" value="P-loop containing nucleotide triphosphate hydrolases"/>
    <property type="match status" value="1"/>
</dbReference>
<evidence type="ECO:0000259" key="6">
    <source>
        <dbReference type="Pfam" id="PF07685"/>
    </source>
</evidence>
<evidence type="ECO:0000259" key="5">
    <source>
        <dbReference type="Pfam" id="PF01656"/>
    </source>
</evidence>
<dbReference type="RefSeq" id="WP_091656508.1">
    <property type="nucleotide sequence ID" value="NZ_FONT01000001.1"/>
</dbReference>
<evidence type="ECO:0000313" key="8">
    <source>
        <dbReference type="Proteomes" id="UP000199516"/>
    </source>
</evidence>
<dbReference type="InterPro" id="IPR029062">
    <property type="entry name" value="Class_I_gatase-like"/>
</dbReference>
<dbReference type="CDD" id="cd05389">
    <property type="entry name" value="CobQ_N"/>
    <property type="match status" value="1"/>
</dbReference>
<dbReference type="GO" id="GO:0015420">
    <property type="term" value="F:ABC-type vitamin B12 transporter activity"/>
    <property type="evidence" value="ECO:0007669"/>
    <property type="project" value="UniProtKB-UniRule"/>
</dbReference>
<dbReference type="SUPFAM" id="SSF52317">
    <property type="entry name" value="Class I glutamine amidotransferase-like"/>
    <property type="match status" value="1"/>
</dbReference>
<dbReference type="STRING" id="930128.SAMN05192532_101341"/>
<dbReference type="PANTHER" id="PTHR21343">
    <property type="entry name" value="DETHIOBIOTIN SYNTHETASE"/>
    <property type="match status" value="1"/>
</dbReference>
<dbReference type="Gene3D" id="3.40.50.880">
    <property type="match status" value="1"/>
</dbReference>
<feature type="domain" description="CobQ/CobB/MinD/ParA nucleotide binding" evidence="5">
    <location>
        <begin position="5"/>
        <end position="226"/>
    </location>
</feature>
<evidence type="ECO:0000256" key="4">
    <source>
        <dbReference type="HAMAP-Rule" id="MF_00028"/>
    </source>
</evidence>
<dbReference type="EMBL" id="FONT01000001">
    <property type="protein sequence ID" value="SFE33073.1"/>
    <property type="molecule type" value="Genomic_DNA"/>
</dbReference>
<dbReference type="GO" id="GO:0003824">
    <property type="term" value="F:catalytic activity"/>
    <property type="evidence" value="ECO:0007669"/>
    <property type="project" value="InterPro"/>
</dbReference>
<dbReference type="CDD" id="cd01750">
    <property type="entry name" value="GATase1_CobQ"/>
    <property type="match status" value="1"/>
</dbReference>
<dbReference type="NCBIfam" id="NF001989">
    <property type="entry name" value="PRK00784.1"/>
    <property type="match status" value="1"/>
</dbReference>
<dbReference type="Pfam" id="PF01656">
    <property type="entry name" value="CbiA"/>
    <property type="match status" value="1"/>
</dbReference>
<dbReference type="AlphaFoldDB" id="A0A1I1ZR52"/>
<dbReference type="UniPathway" id="UPA00148"/>
<feature type="domain" description="CobB/CobQ-like glutamine amidotransferase" evidence="6">
    <location>
        <begin position="254"/>
        <end position="446"/>
    </location>
</feature>
<evidence type="ECO:0000313" key="7">
    <source>
        <dbReference type="EMBL" id="SFE33073.1"/>
    </source>
</evidence>
<feature type="active site" description="Nucleophile" evidence="4">
    <location>
        <position position="333"/>
    </location>
</feature>
<dbReference type="OrthoDB" id="9808302at2"/>
<dbReference type="InterPro" id="IPR004459">
    <property type="entry name" value="CobQ_synth"/>
</dbReference>
<dbReference type="InterPro" id="IPR033949">
    <property type="entry name" value="CobQ_GATase1"/>
</dbReference>
<keyword evidence="3 4" id="KW-0315">Glutamine amidotransferase</keyword>
<dbReference type="SUPFAM" id="SSF52540">
    <property type="entry name" value="P-loop containing nucleoside triphosphate hydrolases"/>
    <property type="match status" value="1"/>
</dbReference>
<evidence type="ECO:0000256" key="1">
    <source>
        <dbReference type="ARBA" id="ARBA00004953"/>
    </source>
</evidence>
<dbReference type="PANTHER" id="PTHR21343:SF1">
    <property type="entry name" value="COBYRIC ACID SYNTHASE"/>
    <property type="match status" value="1"/>
</dbReference>
<reference evidence="7 8" key="1">
    <citation type="submission" date="2016-10" db="EMBL/GenBank/DDBJ databases">
        <authorList>
            <person name="de Groot N.N."/>
        </authorList>
    </citation>
    <scope>NUCLEOTIDE SEQUENCE [LARGE SCALE GENOMIC DNA]</scope>
    <source>
        <strain evidence="7 8">DSM 23995</strain>
    </source>
</reference>
<dbReference type="NCBIfam" id="TIGR00313">
    <property type="entry name" value="cobQ"/>
    <property type="match status" value="1"/>
</dbReference>
<proteinExistence type="inferred from homology"/>
<feature type="active site" evidence="4">
    <location>
        <position position="438"/>
    </location>
</feature>
<name>A0A1I1ZR52_9BACI</name>
<comment type="similarity">
    <text evidence="4">Belongs to the CobB/CobQ family. CobQ subfamily.</text>
</comment>
<sequence length="501" mass="55446">MKGLIVWGTSSNSGKSYIVTGLCRALSNRGWKVAPFKGQNMSNNSYVTMSGHEIGRSQGLQALAARTTPTVYMNPVLLKPQKERTSEVLILGQSVGSPEASDYRQNFYNKAKEAVKTSLEHLQKDYDVIVMEGAGSPAEIILMDKDLANLATAEIANVPAVLTSDIERGGVFASITGTLNLLPLHHQKRVKGLIINKFRGDPSLFESGETWLHEKTGIPVTGVMPTLDIPMEEEDSLSFAGMERRQEGKERVIDVAVIALPYVSNYTDMDPLTAEDDINLRVVHRSDQFGHPDVVLLPGTKSTIHAYQSIKRNGLLHKIKEYANEGGHVIGICGGYQMLGSTLTDRWGIDTGEPGVVMEGAGLLPVMTTFHKEKTTSQWSGYGKLAADQHVSLSGFEIHHGITEATYDDTWLPLVYDTEGKPEGIKSKDYRLIGTHIHHLLHNDEWRTSWLNKVRTEKDLPVKDSTAFQARKDENLDKLADAFEKHVDMSHIMKMIEKGLS</sequence>
<comment type="pathway">
    <text evidence="1 4">Cofactor biosynthesis; adenosylcobalamin biosynthesis.</text>
</comment>
<dbReference type="InterPro" id="IPR011698">
    <property type="entry name" value="GATase_3"/>
</dbReference>
<dbReference type="Proteomes" id="UP000199516">
    <property type="component" value="Unassembled WGS sequence"/>
</dbReference>
<accession>A0A1I1ZR52</accession>
<dbReference type="Pfam" id="PF07685">
    <property type="entry name" value="GATase_3"/>
    <property type="match status" value="1"/>
</dbReference>
<evidence type="ECO:0000256" key="3">
    <source>
        <dbReference type="ARBA" id="ARBA00022962"/>
    </source>
</evidence>
<protein>
    <recommendedName>
        <fullName evidence="4">Cobyric acid synthase</fullName>
    </recommendedName>
</protein>